<accession>A0A1W1W3K2</accession>
<feature type="compositionally biased region" description="Pro residues" evidence="1">
    <location>
        <begin position="31"/>
        <end position="45"/>
    </location>
</feature>
<dbReference type="EMBL" id="FWWW01000096">
    <property type="protein sequence ID" value="SMB99951.1"/>
    <property type="molecule type" value="Genomic_DNA"/>
</dbReference>
<evidence type="ECO:0000313" key="4">
    <source>
        <dbReference type="Proteomes" id="UP000192266"/>
    </source>
</evidence>
<dbReference type="OrthoDB" id="981578at2"/>
<reference evidence="3 4" key="1">
    <citation type="submission" date="2017-04" db="EMBL/GenBank/DDBJ databases">
        <authorList>
            <person name="Afonso C.L."/>
            <person name="Miller P.J."/>
            <person name="Scott M.A."/>
            <person name="Spackman E."/>
            <person name="Goraichik I."/>
            <person name="Dimitrov K.M."/>
            <person name="Suarez D.L."/>
            <person name="Swayne D.E."/>
        </authorList>
    </citation>
    <scope>NUCLEOTIDE SEQUENCE [LARGE SCALE GENOMIC DNA]</scope>
    <source>
        <strain evidence="3 4">DSM 11622</strain>
    </source>
</reference>
<feature type="signal peptide" evidence="2">
    <location>
        <begin position="1"/>
        <end position="22"/>
    </location>
</feature>
<dbReference type="STRING" id="645990.SAMN00120144_3206"/>
<name>A0A1W1W3K2_9BACT</name>
<feature type="region of interest" description="Disordered" evidence="1">
    <location>
        <begin position="25"/>
        <end position="50"/>
    </location>
</feature>
<dbReference type="PROSITE" id="PS51257">
    <property type="entry name" value="PROKAR_LIPOPROTEIN"/>
    <property type="match status" value="1"/>
</dbReference>
<evidence type="ECO:0000313" key="3">
    <source>
        <dbReference type="EMBL" id="SMB99951.1"/>
    </source>
</evidence>
<dbReference type="Proteomes" id="UP000192266">
    <property type="component" value="Unassembled WGS sequence"/>
</dbReference>
<dbReference type="AlphaFoldDB" id="A0A1W1W3K2"/>
<keyword evidence="2" id="KW-0732">Signal</keyword>
<evidence type="ECO:0000256" key="1">
    <source>
        <dbReference type="SAM" id="MobiDB-lite"/>
    </source>
</evidence>
<protein>
    <submittedName>
        <fullName evidence="3">Uncharacterized protein</fullName>
    </submittedName>
</protein>
<organism evidence="3 4">
    <name type="scientific">Hymenobacter roseosalivarius DSM 11622</name>
    <dbReference type="NCBI Taxonomy" id="645990"/>
    <lineage>
        <taxon>Bacteria</taxon>
        <taxon>Pseudomonadati</taxon>
        <taxon>Bacteroidota</taxon>
        <taxon>Cytophagia</taxon>
        <taxon>Cytophagales</taxon>
        <taxon>Hymenobacteraceae</taxon>
        <taxon>Hymenobacter</taxon>
    </lineage>
</organism>
<proteinExistence type="predicted"/>
<evidence type="ECO:0000256" key="2">
    <source>
        <dbReference type="SAM" id="SignalP"/>
    </source>
</evidence>
<gene>
    <name evidence="3" type="ORF">SAMN00120144_3206</name>
</gene>
<sequence>MPKLYRYLVFLFMLLIAACSKSDDPSVSSPSPNPAPPTVPAPTPVPGGSRRISITVDSQYDLRNTKAYSLMDSITMKAEASTMLAPSGFKSAVFFKDGTSGKILALVRTPTTSANVVVNAETVADALLTLIPAYQTLSVEQKPKFEQNGRASKPYQDFVQLVDGLLKSKRPIYSTDASFLTQALALNSYILQEYLGNPKREGGRLTTAAIKAVKNGGSEFPNLLAPPFYRWMLRKNGGTIH</sequence>
<keyword evidence="4" id="KW-1185">Reference proteome</keyword>
<feature type="chain" id="PRO_5012393439" evidence="2">
    <location>
        <begin position="23"/>
        <end position="241"/>
    </location>
</feature>
<dbReference type="RefSeq" id="WP_084447484.1">
    <property type="nucleotide sequence ID" value="NZ_FWWW01000096.1"/>
</dbReference>